<evidence type="ECO:0000313" key="3">
    <source>
        <dbReference type="Proteomes" id="UP000637769"/>
    </source>
</evidence>
<accession>A0ABQ1LDI3</accession>
<evidence type="ECO:0000313" key="2">
    <source>
        <dbReference type="EMBL" id="GGC23366.1"/>
    </source>
</evidence>
<name>A0ABQ1LDI3_9PROT</name>
<comment type="caution">
    <text evidence="2">The sequence shown here is derived from an EMBL/GenBank/DDBJ whole genome shotgun (WGS) entry which is preliminary data.</text>
</comment>
<reference evidence="3" key="1">
    <citation type="journal article" date="2019" name="Int. J. Syst. Evol. Microbiol.">
        <title>The Global Catalogue of Microorganisms (GCM) 10K type strain sequencing project: providing services to taxonomists for standard genome sequencing and annotation.</title>
        <authorList>
            <consortium name="The Broad Institute Genomics Platform"/>
            <consortium name="The Broad Institute Genome Sequencing Center for Infectious Disease"/>
            <person name="Wu L."/>
            <person name="Ma J."/>
        </authorList>
    </citation>
    <scope>NUCLEOTIDE SEQUENCE [LARGE SCALE GENOMIC DNA]</scope>
    <source>
        <strain evidence="3">CCM 7132</strain>
    </source>
</reference>
<sequence>MRYYPPLLLEPTRLGKDRNGYWMDKEARNDGLFPGNAARQLALALRPPPSVAARHFVAAASNAQARLWLNQTGWPDRRLLLCGADSCGKTHLLHIWAARRGARVLDAASLDRADIAALAEAPPAALALDAIDRVTSERALLHLLNLAREHRITLLMAARVSPMRQAIILPDLASRLRAVTIVPIASPEDSLRFTLLLRLIAERQMIVSKPILDWLLRHLPRTGDAIVTAVERLDQAGLAHGRPLTRALAREVLSGLLDEGDEETFC</sequence>
<keyword evidence="3" id="KW-1185">Reference proteome</keyword>
<feature type="domain" description="Hda lid" evidence="1">
    <location>
        <begin position="196"/>
        <end position="253"/>
    </location>
</feature>
<dbReference type="Pfam" id="PF22688">
    <property type="entry name" value="Hda_lid"/>
    <property type="match status" value="1"/>
</dbReference>
<dbReference type="Proteomes" id="UP000637769">
    <property type="component" value="Unassembled WGS sequence"/>
</dbReference>
<dbReference type="InterPro" id="IPR027417">
    <property type="entry name" value="P-loop_NTPase"/>
</dbReference>
<evidence type="ECO:0000259" key="1">
    <source>
        <dbReference type="Pfam" id="PF22688"/>
    </source>
</evidence>
<dbReference type="Gene3D" id="3.40.50.300">
    <property type="entry name" value="P-loop containing nucleotide triphosphate hydrolases"/>
    <property type="match status" value="1"/>
</dbReference>
<dbReference type="PANTHER" id="PTHR30050">
    <property type="entry name" value="CHROMOSOMAL REPLICATION INITIATOR PROTEIN DNAA"/>
    <property type="match status" value="1"/>
</dbReference>
<gene>
    <name evidence="2" type="ORF">GCM10007207_05860</name>
</gene>
<dbReference type="InterPro" id="IPR055199">
    <property type="entry name" value="Hda_lid"/>
</dbReference>
<proteinExistence type="predicted"/>
<dbReference type="PANTHER" id="PTHR30050:SF5">
    <property type="entry name" value="DNAA REGULATORY INACTIVATOR HDA"/>
    <property type="match status" value="1"/>
</dbReference>
<dbReference type="EMBL" id="BMCH01000001">
    <property type="protein sequence ID" value="GGC23366.1"/>
    <property type="molecule type" value="Genomic_DNA"/>
</dbReference>
<dbReference type="Gene3D" id="1.10.8.60">
    <property type="match status" value="1"/>
</dbReference>
<organism evidence="2 3">
    <name type="scientific">Asaia siamensis</name>
    <dbReference type="NCBI Taxonomy" id="110479"/>
    <lineage>
        <taxon>Bacteria</taxon>
        <taxon>Pseudomonadati</taxon>
        <taxon>Pseudomonadota</taxon>
        <taxon>Alphaproteobacteria</taxon>
        <taxon>Acetobacterales</taxon>
        <taxon>Acetobacteraceae</taxon>
        <taxon>Asaia</taxon>
    </lineage>
</organism>
<protein>
    <submittedName>
        <fullName evidence="2">Chromosomal replication initiator protein DnaA</fullName>
    </submittedName>
</protein>
<dbReference type="SUPFAM" id="SSF52540">
    <property type="entry name" value="P-loop containing nucleoside triphosphate hydrolases"/>
    <property type="match status" value="1"/>
</dbReference>